<dbReference type="PROSITE" id="PS50110">
    <property type="entry name" value="RESPONSE_REGULATORY"/>
    <property type="match status" value="1"/>
</dbReference>
<gene>
    <name evidence="4" type="ORF">BC670_1843</name>
</gene>
<dbReference type="PANTHER" id="PTHR37299">
    <property type="entry name" value="TRANSCRIPTIONAL REGULATOR-RELATED"/>
    <property type="match status" value="1"/>
</dbReference>
<dbReference type="Proteomes" id="UP000320773">
    <property type="component" value="Unassembled WGS sequence"/>
</dbReference>
<evidence type="ECO:0000259" key="2">
    <source>
        <dbReference type="PROSITE" id="PS50110"/>
    </source>
</evidence>
<dbReference type="Gene3D" id="3.40.50.2300">
    <property type="match status" value="1"/>
</dbReference>
<dbReference type="InterPro" id="IPR046947">
    <property type="entry name" value="LytR-like"/>
</dbReference>
<name>A0A543G494_9FLAO</name>
<evidence type="ECO:0000259" key="3">
    <source>
        <dbReference type="PROSITE" id="PS50930"/>
    </source>
</evidence>
<dbReference type="SMART" id="SM00448">
    <property type="entry name" value="REC"/>
    <property type="match status" value="1"/>
</dbReference>
<accession>A0A543G494</accession>
<dbReference type="AlphaFoldDB" id="A0A543G494"/>
<keyword evidence="1" id="KW-0597">Phosphoprotein</keyword>
<dbReference type="Pfam" id="PF04397">
    <property type="entry name" value="LytTR"/>
    <property type="match status" value="1"/>
</dbReference>
<protein>
    <submittedName>
        <fullName evidence="4">LytTR family two component transcriptional regulator</fullName>
    </submittedName>
</protein>
<evidence type="ECO:0000256" key="1">
    <source>
        <dbReference type="PROSITE-ProRule" id="PRU00169"/>
    </source>
</evidence>
<evidence type="ECO:0000313" key="5">
    <source>
        <dbReference type="Proteomes" id="UP000320773"/>
    </source>
</evidence>
<dbReference type="PANTHER" id="PTHR37299:SF1">
    <property type="entry name" value="STAGE 0 SPORULATION PROTEIN A HOMOLOG"/>
    <property type="match status" value="1"/>
</dbReference>
<dbReference type="Pfam" id="PF00072">
    <property type="entry name" value="Response_reg"/>
    <property type="match status" value="1"/>
</dbReference>
<evidence type="ECO:0000313" key="4">
    <source>
        <dbReference type="EMBL" id="TQM40923.1"/>
    </source>
</evidence>
<feature type="modified residue" description="4-aspartylphosphate" evidence="1">
    <location>
        <position position="55"/>
    </location>
</feature>
<dbReference type="RefSeq" id="WP_089081721.1">
    <property type="nucleotide sequence ID" value="NZ_VFPJ01000001.1"/>
</dbReference>
<dbReference type="InterPro" id="IPR007492">
    <property type="entry name" value="LytTR_DNA-bd_dom"/>
</dbReference>
<feature type="domain" description="Response regulatory" evidence="2">
    <location>
        <begin position="4"/>
        <end position="119"/>
    </location>
</feature>
<dbReference type="Gene3D" id="2.40.50.1020">
    <property type="entry name" value="LytTr DNA-binding domain"/>
    <property type="match status" value="1"/>
</dbReference>
<dbReference type="GO" id="GO:0000156">
    <property type="term" value="F:phosphorelay response regulator activity"/>
    <property type="evidence" value="ECO:0007669"/>
    <property type="project" value="InterPro"/>
</dbReference>
<organism evidence="4 5">
    <name type="scientific">Flavobacterium branchiophilum</name>
    <dbReference type="NCBI Taxonomy" id="55197"/>
    <lineage>
        <taxon>Bacteria</taxon>
        <taxon>Pseudomonadati</taxon>
        <taxon>Bacteroidota</taxon>
        <taxon>Flavobacteriia</taxon>
        <taxon>Flavobacteriales</taxon>
        <taxon>Flavobacteriaceae</taxon>
        <taxon>Flavobacterium</taxon>
    </lineage>
</organism>
<dbReference type="PROSITE" id="PS50930">
    <property type="entry name" value="HTH_LYTTR"/>
    <property type="match status" value="1"/>
</dbReference>
<dbReference type="EMBL" id="VFPJ01000001">
    <property type="protein sequence ID" value="TQM40923.1"/>
    <property type="molecule type" value="Genomic_DNA"/>
</dbReference>
<dbReference type="InterPro" id="IPR011006">
    <property type="entry name" value="CheY-like_superfamily"/>
</dbReference>
<dbReference type="SUPFAM" id="SSF52172">
    <property type="entry name" value="CheY-like"/>
    <property type="match status" value="1"/>
</dbReference>
<dbReference type="InterPro" id="IPR001789">
    <property type="entry name" value="Sig_transdc_resp-reg_receiver"/>
</dbReference>
<comment type="caution">
    <text evidence="4">The sequence shown here is derived from an EMBL/GenBank/DDBJ whole genome shotgun (WGS) entry which is preliminary data.</text>
</comment>
<dbReference type="SMART" id="SM00850">
    <property type="entry name" value="LytTR"/>
    <property type="match status" value="1"/>
</dbReference>
<reference evidence="4 5" key="1">
    <citation type="submission" date="2019-06" db="EMBL/GenBank/DDBJ databases">
        <title>Genomic Encyclopedia of Archaeal and Bacterial Type Strains, Phase II (KMG-II): from individual species to whole genera.</title>
        <authorList>
            <person name="Goeker M."/>
        </authorList>
    </citation>
    <scope>NUCLEOTIDE SEQUENCE [LARGE SCALE GENOMIC DNA]</scope>
    <source>
        <strain evidence="4 5">DSM 24789</strain>
    </source>
</reference>
<sequence length="241" mass="27916">MNYKYIIVEDNLGSLQNLQAALKSHINFKEIGIAHTVSKGISLALTSKPHIIFLDVELGEEKGFDLIKEIRQFTTEMPFIIMTTDFDKYAKKAVNLDVLYFLDKPIDPDELTIALHKFEKRFLEIQNHITIKNAEGHFFMQLEEILYIKSDNNCCVIFKKDNTQMFVTKTLKEMETILPLPFIRVHKSYIVNTQFIHMINTAKKMLIINTPNDPKSKIIELSISDLYMETVKQTLLVAKTN</sequence>
<dbReference type="GO" id="GO:0003677">
    <property type="term" value="F:DNA binding"/>
    <property type="evidence" value="ECO:0007669"/>
    <property type="project" value="InterPro"/>
</dbReference>
<proteinExistence type="predicted"/>
<feature type="domain" description="HTH LytTR-type" evidence="3">
    <location>
        <begin position="129"/>
        <end position="194"/>
    </location>
</feature>